<dbReference type="eggNOG" id="ENOG502RZSA">
    <property type="taxonomic scope" value="Eukaryota"/>
</dbReference>
<organism evidence="3">
    <name type="scientific">Gaeumannomyces tritici (strain R3-111a-1)</name>
    <name type="common">Wheat and barley take-all root rot fungus</name>
    <name type="synonym">Gaeumannomyces graminis var. tritici</name>
    <dbReference type="NCBI Taxonomy" id="644352"/>
    <lineage>
        <taxon>Eukaryota</taxon>
        <taxon>Fungi</taxon>
        <taxon>Dikarya</taxon>
        <taxon>Ascomycota</taxon>
        <taxon>Pezizomycotina</taxon>
        <taxon>Sordariomycetes</taxon>
        <taxon>Sordariomycetidae</taxon>
        <taxon>Magnaporthales</taxon>
        <taxon>Magnaporthaceae</taxon>
        <taxon>Gaeumannomyces</taxon>
    </lineage>
</organism>
<dbReference type="InterPro" id="IPR052988">
    <property type="entry name" value="Oryzine_lactonohydrolase"/>
</dbReference>
<feature type="compositionally biased region" description="Basic and acidic residues" evidence="1">
    <location>
        <begin position="20"/>
        <end position="34"/>
    </location>
</feature>
<dbReference type="GeneID" id="20343520"/>
<proteinExistence type="predicted"/>
<evidence type="ECO:0000313" key="3">
    <source>
        <dbReference type="EMBL" id="EJT77959.1"/>
    </source>
</evidence>
<reference evidence="3" key="2">
    <citation type="submission" date="2010-07" db="EMBL/GenBank/DDBJ databases">
        <authorList>
            <consortium name="The Broad Institute Genome Sequencing Platform"/>
            <consortium name="Broad Institute Genome Sequencing Center for Infectious Disease"/>
            <person name="Ma L.-J."/>
            <person name="Dead R."/>
            <person name="Young S."/>
            <person name="Zeng Q."/>
            <person name="Koehrsen M."/>
            <person name="Alvarado L."/>
            <person name="Berlin A."/>
            <person name="Chapman S.B."/>
            <person name="Chen Z."/>
            <person name="Freedman E."/>
            <person name="Gellesch M."/>
            <person name="Goldberg J."/>
            <person name="Griggs A."/>
            <person name="Gujja S."/>
            <person name="Heilman E.R."/>
            <person name="Heiman D."/>
            <person name="Hepburn T."/>
            <person name="Howarth C."/>
            <person name="Jen D."/>
            <person name="Larson L."/>
            <person name="Mehta T."/>
            <person name="Neiman D."/>
            <person name="Pearson M."/>
            <person name="Roberts A."/>
            <person name="Saif S."/>
            <person name="Shea T."/>
            <person name="Shenoy N."/>
            <person name="Sisk P."/>
            <person name="Stolte C."/>
            <person name="Sykes S."/>
            <person name="Walk T."/>
            <person name="White J."/>
            <person name="Yandava C."/>
            <person name="Haas B."/>
            <person name="Nusbaum C."/>
            <person name="Birren B."/>
        </authorList>
    </citation>
    <scope>NUCLEOTIDE SEQUENCE</scope>
    <source>
        <strain evidence="3">R3-111a-1</strain>
    </source>
</reference>
<reference evidence="4" key="4">
    <citation type="journal article" date="2015" name="G3 (Bethesda)">
        <title>Genome sequences of three phytopathogenic species of the Magnaporthaceae family of fungi.</title>
        <authorList>
            <person name="Okagaki L.H."/>
            <person name="Nunes C.C."/>
            <person name="Sailsbery J."/>
            <person name="Clay B."/>
            <person name="Brown D."/>
            <person name="John T."/>
            <person name="Oh Y."/>
            <person name="Young N."/>
            <person name="Fitzgerald M."/>
            <person name="Haas B.J."/>
            <person name="Zeng Q."/>
            <person name="Young S."/>
            <person name="Adiconis X."/>
            <person name="Fan L."/>
            <person name="Levin J.Z."/>
            <person name="Mitchell T.K."/>
            <person name="Okubara P.A."/>
            <person name="Farman M.L."/>
            <person name="Kohn L.M."/>
            <person name="Birren B."/>
            <person name="Ma L.-J."/>
            <person name="Dean R.A."/>
        </authorList>
    </citation>
    <scope>NUCLEOTIDE SEQUENCE</scope>
    <source>
        <strain evidence="4">R3-111a-1</strain>
    </source>
</reference>
<dbReference type="Pfam" id="PF08450">
    <property type="entry name" value="SGL"/>
    <property type="match status" value="1"/>
</dbReference>
<dbReference type="VEuPathDB" id="FungiDB:GGTG_03062"/>
<evidence type="ECO:0000313" key="4">
    <source>
        <dbReference type="EnsemblFungi" id="EJT77959"/>
    </source>
</evidence>
<accession>J3NP56</accession>
<dbReference type="Proteomes" id="UP000006039">
    <property type="component" value="Unassembled WGS sequence"/>
</dbReference>
<dbReference type="EMBL" id="GL385396">
    <property type="protein sequence ID" value="EJT77959.1"/>
    <property type="molecule type" value="Genomic_DNA"/>
</dbReference>
<dbReference type="HOGENOM" id="CLU_036110_1_3_1"/>
<dbReference type="SUPFAM" id="SSF63829">
    <property type="entry name" value="Calcium-dependent phosphotriesterase"/>
    <property type="match status" value="1"/>
</dbReference>
<protein>
    <recommendedName>
        <fullName evidence="2">SMP-30/Gluconolactonase/LRE-like region domain-containing protein</fullName>
    </recommendedName>
</protein>
<dbReference type="AlphaFoldDB" id="J3NP56"/>
<evidence type="ECO:0000259" key="2">
    <source>
        <dbReference type="Pfam" id="PF08450"/>
    </source>
</evidence>
<dbReference type="OrthoDB" id="423498at2759"/>
<dbReference type="InterPro" id="IPR013658">
    <property type="entry name" value="SGL"/>
</dbReference>
<dbReference type="EnsemblFungi" id="EJT77959">
    <property type="protein sequence ID" value="EJT77959"/>
    <property type="gene ID" value="GGTG_03062"/>
</dbReference>
<reference evidence="5" key="1">
    <citation type="submission" date="2010-07" db="EMBL/GenBank/DDBJ databases">
        <title>The genome sequence of Gaeumannomyces graminis var. tritici strain R3-111a-1.</title>
        <authorList>
            <consortium name="The Broad Institute Genome Sequencing Platform"/>
            <person name="Ma L.-J."/>
            <person name="Dead R."/>
            <person name="Young S."/>
            <person name="Zeng Q."/>
            <person name="Koehrsen M."/>
            <person name="Alvarado L."/>
            <person name="Berlin A."/>
            <person name="Chapman S.B."/>
            <person name="Chen Z."/>
            <person name="Freedman E."/>
            <person name="Gellesch M."/>
            <person name="Goldberg J."/>
            <person name="Griggs A."/>
            <person name="Gujja S."/>
            <person name="Heilman E.R."/>
            <person name="Heiman D."/>
            <person name="Hepburn T."/>
            <person name="Howarth C."/>
            <person name="Jen D."/>
            <person name="Larson L."/>
            <person name="Mehta T."/>
            <person name="Neiman D."/>
            <person name="Pearson M."/>
            <person name="Roberts A."/>
            <person name="Saif S."/>
            <person name="Shea T."/>
            <person name="Shenoy N."/>
            <person name="Sisk P."/>
            <person name="Stolte C."/>
            <person name="Sykes S."/>
            <person name="Walk T."/>
            <person name="White J."/>
            <person name="Yandava C."/>
            <person name="Haas B."/>
            <person name="Nusbaum C."/>
            <person name="Birren B."/>
        </authorList>
    </citation>
    <scope>NUCLEOTIDE SEQUENCE [LARGE SCALE GENOMIC DNA]</scope>
    <source>
        <strain evidence="5">R3-111a-1</strain>
    </source>
</reference>
<dbReference type="STRING" id="644352.J3NP56"/>
<reference evidence="3" key="3">
    <citation type="submission" date="2010-09" db="EMBL/GenBank/DDBJ databases">
        <title>Annotation of Gaeumannomyces graminis var. tritici R3-111a-1.</title>
        <authorList>
            <consortium name="The Broad Institute Genome Sequencing Platform"/>
            <person name="Ma L.-J."/>
            <person name="Dead R."/>
            <person name="Young S.K."/>
            <person name="Zeng Q."/>
            <person name="Gargeya S."/>
            <person name="Fitzgerald M."/>
            <person name="Haas B."/>
            <person name="Abouelleil A."/>
            <person name="Alvarado L."/>
            <person name="Arachchi H.M."/>
            <person name="Berlin A."/>
            <person name="Brown A."/>
            <person name="Chapman S.B."/>
            <person name="Chen Z."/>
            <person name="Dunbar C."/>
            <person name="Freedman E."/>
            <person name="Gearin G."/>
            <person name="Gellesch M."/>
            <person name="Goldberg J."/>
            <person name="Griggs A."/>
            <person name="Gujja S."/>
            <person name="Heiman D."/>
            <person name="Howarth C."/>
            <person name="Larson L."/>
            <person name="Lui A."/>
            <person name="MacDonald P.J.P."/>
            <person name="Mehta T."/>
            <person name="Montmayeur A."/>
            <person name="Murphy C."/>
            <person name="Neiman D."/>
            <person name="Pearson M."/>
            <person name="Priest M."/>
            <person name="Roberts A."/>
            <person name="Saif S."/>
            <person name="Shea T."/>
            <person name="Shenoy N."/>
            <person name="Sisk P."/>
            <person name="Stolte C."/>
            <person name="Sykes S."/>
            <person name="Yandava C."/>
            <person name="Wortman J."/>
            <person name="Nusbaum C."/>
            <person name="Birren B."/>
        </authorList>
    </citation>
    <scope>NUCLEOTIDE SEQUENCE</scope>
    <source>
        <strain evidence="3">R3-111a-1</strain>
    </source>
</reference>
<dbReference type="RefSeq" id="XP_009219104.1">
    <property type="nucleotide sequence ID" value="XM_009220840.1"/>
</dbReference>
<evidence type="ECO:0000313" key="5">
    <source>
        <dbReference type="Proteomes" id="UP000006039"/>
    </source>
</evidence>
<keyword evidence="5" id="KW-1185">Reference proteome</keyword>
<name>J3NP56_GAET3</name>
<evidence type="ECO:0000256" key="1">
    <source>
        <dbReference type="SAM" id="MobiDB-lite"/>
    </source>
</evidence>
<dbReference type="InterPro" id="IPR011042">
    <property type="entry name" value="6-blade_b-propeller_TolB-like"/>
</dbReference>
<feature type="domain" description="SMP-30/Gluconolactonase/LRE-like region" evidence="2">
    <location>
        <begin position="148"/>
        <end position="262"/>
    </location>
</feature>
<dbReference type="Gene3D" id="2.120.10.30">
    <property type="entry name" value="TolB, C-terminal domain"/>
    <property type="match status" value="1"/>
</dbReference>
<dbReference type="PANTHER" id="PTHR47064">
    <property type="entry name" value="PUTATIVE (AFU_ORTHOLOGUE AFUA_1G08990)-RELATED"/>
    <property type="match status" value="1"/>
</dbReference>
<dbReference type="PANTHER" id="PTHR47064:SF2">
    <property type="entry name" value="SMP-30_GLUCONOLACTONASE_LRE-LIKE REGION DOMAIN-CONTAINING PROTEIN-RELATED"/>
    <property type="match status" value="1"/>
</dbReference>
<gene>
    <name evidence="4" type="primary">20343520</name>
    <name evidence="3" type="ORF">GGTG_03062</name>
</gene>
<sequence>MAASSRFEVTLERTPVRVADLRPRKRDEALKSPEPRPSSEVSIVQHHPDLSDITGTNPTHSLLLSSLETSRNPFFHEAAVYLPAFEELYLTSNLLQSTSSSQLPVILISKVRLQRDPDSGHVTGVEWAKLRSPAAMAMPAGGAQFESGMLLCAQGSLAADQPSGVFYMARGKPPIPLVTSYYGRDFNSVHDVAVAPDGGLWFTDPCHGFEQDFRKKPQMPCHVYRLASRDSADLRVVADGLGRPTCLAFSPDGGTLYITDTDAVHGDGNQDATR</sequence>
<reference evidence="4" key="5">
    <citation type="submission" date="2018-04" db="UniProtKB">
        <authorList>
            <consortium name="EnsemblFungi"/>
        </authorList>
    </citation>
    <scope>IDENTIFICATION</scope>
    <source>
        <strain evidence="4">R3-111a-1</strain>
    </source>
</reference>
<feature type="region of interest" description="Disordered" evidence="1">
    <location>
        <begin position="20"/>
        <end position="43"/>
    </location>
</feature>